<dbReference type="SUPFAM" id="SSF57362">
    <property type="entry name" value="BPTI-like"/>
    <property type="match status" value="1"/>
</dbReference>
<dbReference type="Proteomes" id="UP000504634">
    <property type="component" value="Unplaced"/>
</dbReference>
<dbReference type="FunFam" id="4.10.410.10:FF:000011">
    <property type="entry name" value="Tissue factor pathway inhibitor"/>
    <property type="match status" value="1"/>
</dbReference>
<dbReference type="AlphaFoldDB" id="A0A6J2TFN3"/>
<keyword evidence="8" id="KW-1185">Reference proteome</keyword>
<dbReference type="CDD" id="cd00109">
    <property type="entry name" value="Kunitz-type"/>
    <property type="match status" value="1"/>
</dbReference>
<protein>
    <submittedName>
        <fullName evidence="9">Kunitz-type serine protease inhibitor 2</fullName>
    </submittedName>
</protein>
<evidence type="ECO:0000259" key="7">
    <source>
        <dbReference type="PROSITE" id="PS50279"/>
    </source>
</evidence>
<dbReference type="PANTHER" id="PTHR10083">
    <property type="entry name" value="KUNITZ-TYPE PROTEASE INHIBITOR-RELATED"/>
    <property type="match status" value="1"/>
</dbReference>
<evidence type="ECO:0000256" key="5">
    <source>
        <dbReference type="ARBA" id="ARBA00023157"/>
    </source>
</evidence>
<dbReference type="InterPro" id="IPR050098">
    <property type="entry name" value="TFPI/VKTCI-like"/>
</dbReference>
<organism evidence="8 9">
    <name type="scientific">Drosophila lebanonensis</name>
    <name type="common">Fruit fly</name>
    <name type="synonym">Scaptodrosophila lebanonensis</name>
    <dbReference type="NCBI Taxonomy" id="7225"/>
    <lineage>
        <taxon>Eukaryota</taxon>
        <taxon>Metazoa</taxon>
        <taxon>Ecdysozoa</taxon>
        <taxon>Arthropoda</taxon>
        <taxon>Hexapoda</taxon>
        <taxon>Insecta</taxon>
        <taxon>Pterygota</taxon>
        <taxon>Neoptera</taxon>
        <taxon>Endopterygota</taxon>
        <taxon>Diptera</taxon>
        <taxon>Brachycera</taxon>
        <taxon>Muscomorpha</taxon>
        <taxon>Ephydroidea</taxon>
        <taxon>Drosophilidae</taxon>
        <taxon>Scaptodrosophila</taxon>
    </lineage>
</organism>
<keyword evidence="2" id="KW-0964">Secreted</keyword>
<sequence length="89" mass="9886">MLIKLTSLLFILMLVLAINADATNTTTEASPDKLRPLCYLKPLTGQCKAAYRRWAYNLSKGKCIQFIYGGCGGNKNRFNNKATCMKTCS</sequence>
<dbReference type="InterPro" id="IPR036880">
    <property type="entry name" value="Kunitz_BPTI_sf"/>
</dbReference>
<dbReference type="InterPro" id="IPR020901">
    <property type="entry name" value="Prtase_inh_Kunz-CS"/>
</dbReference>
<comment type="subcellular location">
    <subcellularLocation>
        <location evidence="1">Secreted</location>
    </subcellularLocation>
</comment>
<keyword evidence="3 9" id="KW-0646">Protease inhibitor</keyword>
<accession>A0A6J2TFN3</accession>
<dbReference type="PRINTS" id="PR00759">
    <property type="entry name" value="BASICPTASE"/>
</dbReference>
<dbReference type="Pfam" id="PF00014">
    <property type="entry name" value="Kunitz_BPTI"/>
    <property type="match status" value="1"/>
</dbReference>
<feature type="signal peptide" evidence="6">
    <location>
        <begin position="1"/>
        <end position="17"/>
    </location>
</feature>
<dbReference type="GO" id="GO:0004867">
    <property type="term" value="F:serine-type endopeptidase inhibitor activity"/>
    <property type="evidence" value="ECO:0007669"/>
    <property type="project" value="UniProtKB-KW"/>
</dbReference>
<proteinExistence type="predicted"/>
<dbReference type="PROSITE" id="PS00280">
    <property type="entry name" value="BPTI_KUNITZ_1"/>
    <property type="match status" value="1"/>
</dbReference>
<evidence type="ECO:0000256" key="6">
    <source>
        <dbReference type="SAM" id="SignalP"/>
    </source>
</evidence>
<keyword evidence="4 9" id="KW-0722">Serine protease inhibitor</keyword>
<dbReference type="OrthoDB" id="4473401at2759"/>
<keyword evidence="5" id="KW-1015">Disulfide bond</keyword>
<evidence type="ECO:0000256" key="1">
    <source>
        <dbReference type="ARBA" id="ARBA00004613"/>
    </source>
</evidence>
<reference evidence="9" key="1">
    <citation type="submission" date="2025-08" db="UniProtKB">
        <authorList>
            <consortium name="RefSeq"/>
        </authorList>
    </citation>
    <scope>IDENTIFICATION</scope>
    <source>
        <strain evidence="9">11010-0011.00</strain>
        <tissue evidence="9">Whole body</tissue>
    </source>
</reference>
<dbReference type="InterPro" id="IPR002223">
    <property type="entry name" value="Kunitz_BPTI"/>
</dbReference>
<dbReference type="PANTHER" id="PTHR10083:SF328">
    <property type="entry name" value="TISSUE FACTOR PATHWAY INHIBITOR"/>
    <property type="match status" value="1"/>
</dbReference>
<feature type="chain" id="PRO_5026862470" evidence="6">
    <location>
        <begin position="18"/>
        <end position="89"/>
    </location>
</feature>
<gene>
    <name evidence="9" type="primary">LOC115624318</name>
</gene>
<dbReference type="PROSITE" id="PS50279">
    <property type="entry name" value="BPTI_KUNITZ_2"/>
    <property type="match status" value="1"/>
</dbReference>
<dbReference type="GeneID" id="115624318"/>
<feature type="domain" description="BPTI/Kunitz inhibitor" evidence="7">
    <location>
        <begin position="38"/>
        <end position="88"/>
    </location>
</feature>
<evidence type="ECO:0000256" key="3">
    <source>
        <dbReference type="ARBA" id="ARBA00022690"/>
    </source>
</evidence>
<dbReference type="RefSeq" id="XP_030374809.1">
    <property type="nucleotide sequence ID" value="XM_030518949.1"/>
</dbReference>
<evidence type="ECO:0000313" key="9">
    <source>
        <dbReference type="RefSeq" id="XP_030374809.1"/>
    </source>
</evidence>
<evidence type="ECO:0000256" key="4">
    <source>
        <dbReference type="ARBA" id="ARBA00022900"/>
    </source>
</evidence>
<evidence type="ECO:0000256" key="2">
    <source>
        <dbReference type="ARBA" id="ARBA00022525"/>
    </source>
</evidence>
<evidence type="ECO:0000313" key="8">
    <source>
        <dbReference type="Proteomes" id="UP000504634"/>
    </source>
</evidence>
<keyword evidence="6" id="KW-0732">Signal</keyword>
<dbReference type="GO" id="GO:0005615">
    <property type="term" value="C:extracellular space"/>
    <property type="evidence" value="ECO:0007669"/>
    <property type="project" value="TreeGrafter"/>
</dbReference>
<dbReference type="SMART" id="SM00131">
    <property type="entry name" value="KU"/>
    <property type="match status" value="1"/>
</dbReference>
<name>A0A6J2TFN3_DROLE</name>
<dbReference type="Gene3D" id="4.10.410.10">
    <property type="entry name" value="Pancreatic trypsin inhibitor Kunitz domain"/>
    <property type="match status" value="1"/>
</dbReference>